<keyword evidence="3" id="KW-0158">Chromosome</keyword>
<sequence>MSQEQQDIKMKVAMAYRAMQKLGVGKHRVKPVLRRILDEYDHHWEHIEAESYRALADAIFEAQDSQEGCSTDNNNAPPVAQGPREKRLKLSEDAMPSYNPRRDGPPCQPPLENRTPVEKKPLFEQSVPAATNKPKKPVPTLPRAPGSSSKSRGAETTNKSKGEDLAVALPCTGGRSVVRCSGGTSCQSKSLISLREPKTEPKPEQPGFGHLAVVHQSYVLDSPTNSHPNFHGSCKGKTKGKEKKSPKPEDQGLSTNLEIAATGEVNLSFICQNELLCDPKFQLPSIEAVCQDVEERCLASCKLLDPTFSLLNVFKEMCHRFSELGYTSQQQRRNGNINIAPAPGAQHLFDGLSGSSPTPRPHYLDDISRGEELVQISIASDVGSHEEYPFQFHYIARNIPYQNAYISISLARIGDDSCCSDCYDDCLQKPFACACASETAGVFAYTKEGLLRAEFLDACMTMLREPKLSDNIYCKEACPLERVKNDKQPEKCKGHLMRKFIKECWAKCGCKRQCGNRIVQRGITCSLQVFKTGEQKGWGLRTMEDLPKGKFVCEYVGEILTNIELYDRQMGSRGNARHTYPVLLDADWSTEGVLKDEEALCLDATYYGNVARFINHRCFDGNLIGIPVEIETPDHHYYHLAFFTTRDVSAMEELTWDYGIEFDDDKHPIKAFPCKCGSRYCRDRKRLTKARSRKLL</sequence>
<dbReference type="GO" id="GO:0042054">
    <property type="term" value="F:histone methyltransferase activity"/>
    <property type="evidence" value="ECO:0007669"/>
    <property type="project" value="InterPro"/>
</dbReference>
<proteinExistence type="predicted"/>
<keyword evidence="10" id="KW-0489">Methyltransferase</keyword>
<feature type="compositionally biased region" description="Polar residues" evidence="8">
    <location>
        <begin position="146"/>
        <end position="157"/>
    </location>
</feature>
<dbReference type="PANTHER" id="PTHR46450">
    <property type="entry name" value="INACTIVE HISTONE-LYSINE N-METHYLTRANSFERASE SUVR1-RELATED"/>
    <property type="match status" value="1"/>
</dbReference>
<dbReference type="InterPro" id="IPR007728">
    <property type="entry name" value="Pre-SET_dom"/>
</dbReference>
<dbReference type="InterPro" id="IPR025776">
    <property type="entry name" value="SUVR4/1/2"/>
</dbReference>
<protein>
    <submittedName>
        <fullName evidence="10">Histone-lysine N-methyltransferase SUVR2-like isoform X1</fullName>
    </submittedName>
</protein>
<evidence type="ECO:0000313" key="10">
    <source>
        <dbReference type="EMBL" id="KAF3322219.1"/>
    </source>
</evidence>
<gene>
    <name evidence="10" type="ORF">FCM35_KLT13360</name>
</gene>
<dbReference type="PANTHER" id="PTHR46450:SF8">
    <property type="entry name" value="OS02G0621100 PROTEIN"/>
    <property type="match status" value="1"/>
</dbReference>
<dbReference type="Pfam" id="PF05033">
    <property type="entry name" value="Pre-SET"/>
    <property type="match status" value="1"/>
</dbReference>
<dbReference type="PROSITE" id="PS51580">
    <property type="entry name" value="SAM_MT43_3"/>
    <property type="match status" value="1"/>
</dbReference>
<dbReference type="Gene3D" id="1.10.8.850">
    <property type="entry name" value="Histone-lysine N methyltransferase , C-terminal domain-like"/>
    <property type="match status" value="1"/>
</dbReference>
<dbReference type="GO" id="GO:0008270">
    <property type="term" value="F:zinc ion binding"/>
    <property type="evidence" value="ECO:0007669"/>
    <property type="project" value="InterPro"/>
</dbReference>
<dbReference type="SMART" id="SM00317">
    <property type="entry name" value="SET"/>
    <property type="match status" value="1"/>
</dbReference>
<evidence type="ECO:0000256" key="2">
    <source>
        <dbReference type="ARBA" id="ARBA00004286"/>
    </source>
</evidence>
<keyword evidence="5" id="KW-0479">Metal-binding</keyword>
<dbReference type="FunFam" id="2.170.270.10:FF:000046">
    <property type="entry name" value="SET-domain containing protein lysine methyltransferase family protein"/>
    <property type="match status" value="1"/>
</dbReference>
<dbReference type="GO" id="GO:0032259">
    <property type="term" value="P:methylation"/>
    <property type="evidence" value="ECO:0007669"/>
    <property type="project" value="UniProtKB-KW"/>
</dbReference>
<dbReference type="EMBL" id="SWLB01000025">
    <property type="protein sequence ID" value="KAF3322219.1"/>
    <property type="molecule type" value="Genomic_DNA"/>
</dbReference>
<feature type="region of interest" description="Disordered" evidence="8">
    <location>
        <begin position="64"/>
        <end position="161"/>
    </location>
</feature>
<keyword evidence="6" id="KW-0862">Zinc</keyword>
<dbReference type="Pfam" id="PF10440">
    <property type="entry name" value="WIYLD"/>
    <property type="match status" value="1"/>
</dbReference>
<evidence type="ECO:0000256" key="6">
    <source>
        <dbReference type="ARBA" id="ARBA00022833"/>
    </source>
</evidence>
<feature type="region of interest" description="Disordered" evidence="8">
    <location>
        <begin position="222"/>
        <end position="253"/>
    </location>
</feature>
<organism evidence="10 11">
    <name type="scientific">Carex littledalei</name>
    <dbReference type="NCBI Taxonomy" id="544730"/>
    <lineage>
        <taxon>Eukaryota</taxon>
        <taxon>Viridiplantae</taxon>
        <taxon>Streptophyta</taxon>
        <taxon>Embryophyta</taxon>
        <taxon>Tracheophyta</taxon>
        <taxon>Spermatophyta</taxon>
        <taxon>Magnoliopsida</taxon>
        <taxon>Liliopsida</taxon>
        <taxon>Poales</taxon>
        <taxon>Cyperaceae</taxon>
        <taxon>Cyperoideae</taxon>
        <taxon>Cariceae</taxon>
        <taxon>Carex</taxon>
        <taxon>Carex subgen. Euthyceras</taxon>
    </lineage>
</organism>
<dbReference type="Gene3D" id="2.170.270.10">
    <property type="entry name" value="SET domain"/>
    <property type="match status" value="1"/>
</dbReference>
<dbReference type="GO" id="GO:0005694">
    <property type="term" value="C:chromosome"/>
    <property type="evidence" value="ECO:0007669"/>
    <property type="project" value="UniProtKB-SubCell"/>
</dbReference>
<accession>A0A833QNU7</accession>
<keyword evidence="4 10" id="KW-0808">Transferase</keyword>
<dbReference type="SUPFAM" id="SSF82199">
    <property type="entry name" value="SET domain"/>
    <property type="match status" value="1"/>
</dbReference>
<evidence type="ECO:0000259" key="9">
    <source>
        <dbReference type="PROSITE" id="PS50280"/>
    </source>
</evidence>
<evidence type="ECO:0000256" key="1">
    <source>
        <dbReference type="ARBA" id="ARBA00004123"/>
    </source>
</evidence>
<feature type="domain" description="SET" evidence="9">
    <location>
        <begin position="525"/>
        <end position="659"/>
    </location>
</feature>
<evidence type="ECO:0000256" key="5">
    <source>
        <dbReference type="ARBA" id="ARBA00022723"/>
    </source>
</evidence>
<dbReference type="OrthoDB" id="308383at2759"/>
<dbReference type="InterPro" id="IPR018848">
    <property type="entry name" value="WIYLD_domain"/>
</dbReference>
<name>A0A833QNU7_9POAL</name>
<keyword evidence="7" id="KW-0539">Nucleus</keyword>
<evidence type="ECO:0000256" key="3">
    <source>
        <dbReference type="ARBA" id="ARBA00022454"/>
    </source>
</evidence>
<feature type="compositionally biased region" description="Basic and acidic residues" evidence="8">
    <location>
        <begin position="83"/>
        <end position="92"/>
    </location>
</feature>
<keyword evidence="11" id="KW-1185">Reference proteome</keyword>
<feature type="compositionally biased region" description="Polar residues" evidence="8">
    <location>
        <begin position="64"/>
        <end position="76"/>
    </location>
</feature>
<dbReference type="Pfam" id="PF00856">
    <property type="entry name" value="SET"/>
    <property type="match status" value="1"/>
</dbReference>
<dbReference type="InterPro" id="IPR001214">
    <property type="entry name" value="SET_dom"/>
</dbReference>
<evidence type="ECO:0000313" key="11">
    <source>
        <dbReference type="Proteomes" id="UP000623129"/>
    </source>
</evidence>
<dbReference type="Proteomes" id="UP000623129">
    <property type="component" value="Unassembled WGS sequence"/>
</dbReference>
<dbReference type="AlphaFoldDB" id="A0A833QNU7"/>
<reference evidence="10" key="1">
    <citation type="submission" date="2020-01" db="EMBL/GenBank/DDBJ databases">
        <title>Genome sequence of Kobresia littledalei, the first chromosome-level genome in the family Cyperaceae.</title>
        <authorList>
            <person name="Qu G."/>
        </authorList>
    </citation>
    <scope>NUCLEOTIDE SEQUENCE</scope>
    <source>
        <strain evidence="10">C.B.Clarke</strain>
        <tissue evidence="10">Leaf</tissue>
    </source>
</reference>
<dbReference type="InterPro" id="IPR046341">
    <property type="entry name" value="SET_dom_sf"/>
</dbReference>
<dbReference type="GO" id="GO:0005634">
    <property type="term" value="C:nucleus"/>
    <property type="evidence" value="ECO:0007669"/>
    <property type="project" value="UniProtKB-SubCell"/>
</dbReference>
<dbReference type="SMART" id="SM00468">
    <property type="entry name" value="PreSET"/>
    <property type="match status" value="1"/>
</dbReference>
<dbReference type="InterPro" id="IPR043017">
    <property type="entry name" value="WIYLD_dom_sf"/>
</dbReference>
<evidence type="ECO:0000256" key="8">
    <source>
        <dbReference type="SAM" id="MobiDB-lite"/>
    </source>
</evidence>
<evidence type="ECO:0000256" key="7">
    <source>
        <dbReference type="ARBA" id="ARBA00023242"/>
    </source>
</evidence>
<dbReference type="PROSITE" id="PS50280">
    <property type="entry name" value="SET"/>
    <property type="match status" value="1"/>
</dbReference>
<dbReference type="CDD" id="cd10538">
    <property type="entry name" value="SET_SETDB-like"/>
    <property type="match status" value="1"/>
</dbReference>
<comment type="subcellular location">
    <subcellularLocation>
        <location evidence="2">Chromosome</location>
    </subcellularLocation>
    <subcellularLocation>
        <location evidence="1">Nucleus</location>
    </subcellularLocation>
</comment>
<evidence type="ECO:0000256" key="4">
    <source>
        <dbReference type="ARBA" id="ARBA00022679"/>
    </source>
</evidence>
<comment type="caution">
    <text evidence="10">The sequence shown here is derived from an EMBL/GenBank/DDBJ whole genome shotgun (WGS) entry which is preliminary data.</text>
</comment>